<dbReference type="GO" id="GO:0005737">
    <property type="term" value="C:cytoplasm"/>
    <property type="evidence" value="ECO:0007669"/>
    <property type="project" value="InterPro"/>
</dbReference>
<dbReference type="Proteomes" id="UP000887540">
    <property type="component" value="Unplaced"/>
</dbReference>
<dbReference type="WBParaSite" id="ACRNAN_scaffold4290.g20418.t1">
    <property type="protein sequence ID" value="ACRNAN_scaffold4290.g20418.t1"/>
    <property type="gene ID" value="ACRNAN_scaffold4290.g20418"/>
</dbReference>
<evidence type="ECO:0000256" key="1">
    <source>
        <dbReference type="ARBA" id="ARBA00000815"/>
    </source>
</evidence>
<evidence type="ECO:0000256" key="7">
    <source>
        <dbReference type="ARBA" id="ARBA00022842"/>
    </source>
</evidence>
<dbReference type="GO" id="GO:0000287">
    <property type="term" value="F:magnesium ion binding"/>
    <property type="evidence" value="ECO:0007669"/>
    <property type="project" value="InterPro"/>
</dbReference>
<dbReference type="InterPro" id="IPR036412">
    <property type="entry name" value="HAD-like_sf"/>
</dbReference>
<evidence type="ECO:0000313" key="10">
    <source>
        <dbReference type="WBParaSite" id="ACRNAN_scaffold4290.g20418.t1"/>
    </source>
</evidence>
<keyword evidence="9" id="KW-1185">Reference proteome</keyword>
<evidence type="ECO:0000256" key="6">
    <source>
        <dbReference type="ARBA" id="ARBA00022801"/>
    </source>
</evidence>
<dbReference type="GO" id="GO:0000166">
    <property type="term" value="F:nucleotide binding"/>
    <property type="evidence" value="ECO:0007669"/>
    <property type="project" value="UniProtKB-KW"/>
</dbReference>
<reference evidence="10" key="1">
    <citation type="submission" date="2022-11" db="UniProtKB">
        <authorList>
            <consortium name="WormBaseParasite"/>
        </authorList>
    </citation>
    <scope>IDENTIFICATION</scope>
</reference>
<sequence length="112" mass="12818">MMEFDENGICIGFSSPIIHTFNKNFSTIINGPYGFVEQISSRTNVFLLGDSPYDPHMDFGIKEENVSLKIGFLNKDEDTLLNKYMDVYDIVVLDDQTLDVPLKLLEYILSQK</sequence>
<proteinExistence type="inferred from homology"/>
<dbReference type="Pfam" id="PF05822">
    <property type="entry name" value="UMPH-1"/>
    <property type="match status" value="1"/>
</dbReference>
<keyword evidence="7" id="KW-0460">Magnesium</keyword>
<evidence type="ECO:0000256" key="3">
    <source>
        <dbReference type="ARBA" id="ARBA00012643"/>
    </source>
</evidence>
<comment type="similarity">
    <text evidence="2">Belongs to the pyrimidine 5'-nucleotidase family.</text>
</comment>
<dbReference type="Gene3D" id="3.40.50.1000">
    <property type="entry name" value="HAD superfamily/HAD-like"/>
    <property type="match status" value="1"/>
</dbReference>
<dbReference type="AlphaFoldDB" id="A0A914DV60"/>
<evidence type="ECO:0000256" key="2">
    <source>
        <dbReference type="ARBA" id="ARBA00008389"/>
    </source>
</evidence>
<dbReference type="GO" id="GO:0009117">
    <property type="term" value="P:nucleotide metabolic process"/>
    <property type="evidence" value="ECO:0007669"/>
    <property type="project" value="UniProtKB-KW"/>
</dbReference>
<evidence type="ECO:0000256" key="5">
    <source>
        <dbReference type="ARBA" id="ARBA00022741"/>
    </source>
</evidence>
<dbReference type="GO" id="GO:0008253">
    <property type="term" value="F:5'-nucleotidase activity"/>
    <property type="evidence" value="ECO:0007669"/>
    <property type="project" value="UniProtKB-EC"/>
</dbReference>
<dbReference type="InterPro" id="IPR023214">
    <property type="entry name" value="HAD_sf"/>
</dbReference>
<dbReference type="PANTHER" id="PTHR13045:SF0">
    <property type="entry name" value="7-METHYLGUANOSINE PHOSPHATE-SPECIFIC 5'-NUCLEOTIDASE"/>
    <property type="match status" value="1"/>
</dbReference>
<dbReference type="PANTHER" id="PTHR13045">
    <property type="entry name" value="5'-NUCLEOTIDASE"/>
    <property type="match status" value="1"/>
</dbReference>
<keyword evidence="4" id="KW-0479">Metal-binding</keyword>
<evidence type="ECO:0000313" key="9">
    <source>
        <dbReference type="Proteomes" id="UP000887540"/>
    </source>
</evidence>
<evidence type="ECO:0000256" key="8">
    <source>
        <dbReference type="ARBA" id="ARBA00023080"/>
    </source>
</evidence>
<dbReference type="InterPro" id="IPR006434">
    <property type="entry name" value="Pyrimidine_nucleotidase_eu"/>
</dbReference>
<dbReference type="SUPFAM" id="SSF56784">
    <property type="entry name" value="HAD-like"/>
    <property type="match status" value="1"/>
</dbReference>
<keyword evidence="8" id="KW-0546">Nucleotide metabolism</keyword>
<accession>A0A914DV60</accession>
<protein>
    <recommendedName>
        <fullName evidence="3">5'-nucleotidase</fullName>
        <ecNumber evidence="3">3.1.3.5</ecNumber>
    </recommendedName>
</protein>
<organism evidence="9 10">
    <name type="scientific">Acrobeloides nanus</name>
    <dbReference type="NCBI Taxonomy" id="290746"/>
    <lineage>
        <taxon>Eukaryota</taxon>
        <taxon>Metazoa</taxon>
        <taxon>Ecdysozoa</taxon>
        <taxon>Nematoda</taxon>
        <taxon>Chromadorea</taxon>
        <taxon>Rhabditida</taxon>
        <taxon>Tylenchina</taxon>
        <taxon>Cephalobomorpha</taxon>
        <taxon>Cephaloboidea</taxon>
        <taxon>Cephalobidae</taxon>
        <taxon>Acrobeloides</taxon>
    </lineage>
</organism>
<evidence type="ECO:0000256" key="4">
    <source>
        <dbReference type="ARBA" id="ARBA00022723"/>
    </source>
</evidence>
<dbReference type="EC" id="3.1.3.5" evidence="3"/>
<name>A0A914DV60_9BILA</name>
<comment type="catalytic activity">
    <reaction evidence="1">
        <text>a ribonucleoside 5'-phosphate + H2O = a ribonucleoside + phosphate</text>
        <dbReference type="Rhea" id="RHEA:12484"/>
        <dbReference type="ChEBI" id="CHEBI:15377"/>
        <dbReference type="ChEBI" id="CHEBI:18254"/>
        <dbReference type="ChEBI" id="CHEBI:43474"/>
        <dbReference type="ChEBI" id="CHEBI:58043"/>
        <dbReference type="EC" id="3.1.3.5"/>
    </reaction>
</comment>
<keyword evidence="5" id="KW-0547">Nucleotide-binding</keyword>
<keyword evidence="6" id="KW-0378">Hydrolase</keyword>